<sequence length="160" mass="19100">MAFDKLKRYENLRMRLALYILIMDILYIILAFVFVGVMVSIIDKKRMTKIALERGEPNICEYARSFDYRKVDTKIMREVWNEVQECLGKYNDKYFPVKADDVFEDVYKIDTEELDYIYWAVADRLGIDTEEPESNPYFNKVTTVKNLVLFLHHQSRSKNV</sequence>
<dbReference type="EMBL" id="JBEVCJ010000033">
    <property type="protein sequence ID" value="MET1257046.1"/>
    <property type="molecule type" value="Genomic_DNA"/>
</dbReference>
<gene>
    <name evidence="1" type="ORF">ABVT43_18025</name>
</gene>
<name>A0ABV2BYP4_9GAMM</name>
<evidence type="ECO:0000313" key="2">
    <source>
        <dbReference type="Proteomes" id="UP001548189"/>
    </source>
</evidence>
<accession>A0ABV2BYP4</accession>
<evidence type="ECO:0000313" key="1">
    <source>
        <dbReference type="EMBL" id="MET1257046.1"/>
    </source>
</evidence>
<proteinExistence type="predicted"/>
<organism evidence="1 2">
    <name type="scientific">Aliikangiella maris</name>
    <dbReference type="NCBI Taxonomy" id="3162458"/>
    <lineage>
        <taxon>Bacteria</taxon>
        <taxon>Pseudomonadati</taxon>
        <taxon>Pseudomonadota</taxon>
        <taxon>Gammaproteobacteria</taxon>
        <taxon>Oceanospirillales</taxon>
        <taxon>Pleioneaceae</taxon>
        <taxon>Aliikangiella</taxon>
    </lineage>
</organism>
<dbReference type="Proteomes" id="UP001548189">
    <property type="component" value="Unassembled WGS sequence"/>
</dbReference>
<reference evidence="1 2" key="1">
    <citation type="submission" date="2024-06" db="EMBL/GenBank/DDBJ databases">
        <authorList>
            <person name="Li F."/>
        </authorList>
    </citation>
    <scope>NUCLEOTIDE SEQUENCE [LARGE SCALE GENOMIC DNA]</scope>
    <source>
        <strain evidence="1 2">GXAS 311</strain>
    </source>
</reference>
<keyword evidence="2" id="KW-1185">Reference proteome</keyword>
<comment type="caution">
    <text evidence="1">The sequence shown here is derived from an EMBL/GenBank/DDBJ whole genome shotgun (WGS) entry which is preliminary data.</text>
</comment>
<protein>
    <submittedName>
        <fullName evidence="1">Uncharacterized protein</fullName>
    </submittedName>
</protein>